<dbReference type="HAMAP" id="MF_01225_B">
    <property type="entry name" value="MoaA_B"/>
    <property type="match status" value="1"/>
</dbReference>
<feature type="binding site" evidence="12">
    <location>
        <position position="122"/>
    </location>
    <ligand>
        <name>GTP</name>
        <dbReference type="ChEBI" id="CHEBI:37565"/>
    </ligand>
</feature>
<dbReference type="InterPro" id="IPR058240">
    <property type="entry name" value="rSAM_sf"/>
</dbReference>
<dbReference type="GO" id="GO:0006777">
    <property type="term" value="P:Mo-molybdopterin cofactor biosynthetic process"/>
    <property type="evidence" value="ECO:0000318"/>
    <property type="project" value="GO_Central"/>
</dbReference>
<feature type="binding site" evidence="12">
    <location>
        <position position="183"/>
    </location>
    <ligand>
        <name>GTP</name>
        <dbReference type="ChEBI" id="CHEBI:37565"/>
    </ligand>
</feature>
<dbReference type="GO" id="GO:0061799">
    <property type="term" value="F:cyclic pyranopterin monophosphate synthase activity"/>
    <property type="evidence" value="ECO:0000318"/>
    <property type="project" value="GO_Central"/>
</dbReference>
<feature type="binding site" evidence="12">
    <location>
        <position position="55"/>
    </location>
    <ligand>
        <name>[4Fe-4S] cluster</name>
        <dbReference type="ChEBI" id="CHEBI:49883"/>
        <label>1</label>
        <note>4Fe-4S-S-AdoMet</note>
    </ligand>
</feature>
<evidence type="ECO:0000313" key="14">
    <source>
        <dbReference type="EMBL" id="ABY34409.1"/>
    </source>
</evidence>
<comment type="subunit">
    <text evidence="12">Monomer and homodimer.</text>
</comment>
<feature type="binding site" evidence="12">
    <location>
        <position position="41"/>
    </location>
    <ligand>
        <name>GTP</name>
        <dbReference type="ChEBI" id="CHEBI:37565"/>
    </ligand>
</feature>
<dbReference type="GO" id="GO:0051539">
    <property type="term" value="F:4 iron, 4 sulfur cluster binding"/>
    <property type="evidence" value="ECO:0007669"/>
    <property type="project" value="UniProtKB-UniRule"/>
</dbReference>
<comment type="similarity">
    <text evidence="12">Belongs to the radical SAM superfamily. MoaA family.</text>
</comment>
<comment type="catalytic activity">
    <reaction evidence="11 12">
        <text>GTP + AH2 + S-adenosyl-L-methionine = (8S)-3',8-cyclo-7,8-dihydroguanosine 5'-triphosphate + 5'-deoxyadenosine + L-methionine + A + H(+)</text>
        <dbReference type="Rhea" id="RHEA:49576"/>
        <dbReference type="ChEBI" id="CHEBI:13193"/>
        <dbReference type="ChEBI" id="CHEBI:15378"/>
        <dbReference type="ChEBI" id="CHEBI:17319"/>
        <dbReference type="ChEBI" id="CHEBI:17499"/>
        <dbReference type="ChEBI" id="CHEBI:37565"/>
        <dbReference type="ChEBI" id="CHEBI:57844"/>
        <dbReference type="ChEBI" id="CHEBI:59789"/>
        <dbReference type="ChEBI" id="CHEBI:131766"/>
        <dbReference type="EC" id="4.1.99.22"/>
    </reaction>
</comment>
<dbReference type="SFLD" id="SFLDS00029">
    <property type="entry name" value="Radical_SAM"/>
    <property type="match status" value="1"/>
</dbReference>
<reference evidence="15" key="1">
    <citation type="journal article" date="2011" name="BMC Genomics">
        <title>Complete genome sequence of the filamentous anoxygenic phototrophic bacterium Chloroflexus aurantiacus.</title>
        <authorList>
            <person name="Tang K.H."/>
            <person name="Barry K."/>
            <person name="Chertkov O."/>
            <person name="Dalin E."/>
            <person name="Han C.S."/>
            <person name="Hauser L.J."/>
            <person name="Honchak B.M."/>
            <person name="Karbach L.E."/>
            <person name="Land M.L."/>
            <person name="Lapidus A."/>
            <person name="Larimer F.W."/>
            <person name="Mikhailova N."/>
            <person name="Pitluck S."/>
            <person name="Pierson B.K."/>
            <person name="Blankenship R.E."/>
        </authorList>
    </citation>
    <scope>NUCLEOTIDE SEQUENCE [LARGE SCALE GENOMIC DNA]</scope>
    <source>
        <strain evidence="15">ATCC 29366 / DSM 635 / J-10-fl</strain>
    </source>
</reference>
<keyword evidence="6 12" id="KW-0408">Iron</keyword>
<dbReference type="GO" id="GO:0005525">
    <property type="term" value="F:GTP binding"/>
    <property type="evidence" value="ECO:0007669"/>
    <property type="project" value="UniProtKB-UniRule"/>
</dbReference>
<keyword evidence="5 12" id="KW-0547">Nucleotide-binding</keyword>
<dbReference type="InterPro" id="IPR050105">
    <property type="entry name" value="MoCo_biosynth_MoaA/MoaC"/>
</dbReference>
<dbReference type="GO" id="GO:0046872">
    <property type="term" value="F:metal ion binding"/>
    <property type="evidence" value="ECO:0007669"/>
    <property type="project" value="UniProtKB-KW"/>
</dbReference>
<organism evidence="14 15">
    <name type="scientific">Chloroflexus aurantiacus (strain ATCC 29366 / DSM 635 / J-10-fl)</name>
    <dbReference type="NCBI Taxonomy" id="324602"/>
    <lineage>
        <taxon>Bacteria</taxon>
        <taxon>Bacillati</taxon>
        <taxon>Chloroflexota</taxon>
        <taxon>Chloroflexia</taxon>
        <taxon>Chloroflexales</taxon>
        <taxon>Chloroflexineae</taxon>
        <taxon>Chloroflexaceae</taxon>
        <taxon>Chloroflexus</taxon>
    </lineage>
</organism>
<dbReference type="GO" id="GO:1904047">
    <property type="term" value="F:S-adenosyl-L-methionine binding"/>
    <property type="evidence" value="ECO:0007669"/>
    <property type="project" value="UniProtKB-UniRule"/>
</dbReference>
<dbReference type="UniPathway" id="UPA00344"/>
<dbReference type="SMART" id="SM00729">
    <property type="entry name" value="Elp3"/>
    <property type="match status" value="1"/>
</dbReference>
<dbReference type="InterPro" id="IPR006638">
    <property type="entry name" value="Elp3/MiaA/NifB-like_rSAM"/>
</dbReference>
<dbReference type="KEGG" id="cau:Caur_1179"/>
<feature type="binding site" evidence="12">
    <location>
        <position position="281"/>
    </location>
    <ligand>
        <name>[4Fe-4S] cluster</name>
        <dbReference type="ChEBI" id="CHEBI:49883"/>
        <label>2</label>
        <note>4Fe-4S-substrate</note>
    </ligand>
</feature>
<feature type="binding site" evidence="12">
    <location>
        <position position="95"/>
    </location>
    <ligand>
        <name>S-adenosyl-L-methionine</name>
        <dbReference type="ChEBI" id="CHEBI:59789"/>
    </ligand>
</feature>
<feature type="binding site" evidence="12">
    <location>
        <begin position="286"/>
        <end position="288"/>
    </location>
    <ligand>
        <name>GTP</name>
        <dbReference type="ChEBI" id="CHEBI:37565"/>
    </ligand>
</feature>
<dbReference type="PANTHER" id="PTHR22960">
    <property type="entry name" value="MOLYBDOPTERIN COFACTOR SYNTHESIS PROTEIN A"/>
    <property type="match status" value="1"/>
</dbReference>
<name>A9WJD2_CHLAA</name>
<dbReference type="AlphaFoldDB" id="A9WJD2"/>
<dbReference type="SFLD" id="SFLDG01067">
    <property type="entry name" value="SPASM/twitch_domain_containing"/>
    <property type="match status" value="1"/>
</dbReference>
<dbReference type="InterPro" id="IPR040064">
    <property type="entry name" value="MoaA-like"/>
</dbReference>
<keyword evidence="8 12" id="KW-0342">GTP-binding</keyword>
<dbReference type="FunCoup" id="A9WJD2">
    <property type="interactions" value="490"/>
</dbReference>
<dbReference type="GO" id="GO:0061798">
    <property type="term" value="F:GTP 3',8'-cyclase activity"/>
    <property type="evidence" value="ECO:0000318"/>
    <property type="project" value="GO_Central"/>
</dbReference>
<keyword evidence="3 12" id="KW-0949">S-adenosyl-L-methionine</keyword>
<dbReference type="SUPFAM" id="SSF102114">
    <property type="entry name" value="Radical SAM enzymes"/>
    <property type="match status" value="1"/>
</dbReference>
<feature type="binding site" evidence="12">
    <location>
        <position position="284"/>
    </location>
    <ligand>
        <name>[4Fe-4S] cluster</name>
        <dbReference type="ChEBI" id="CHEBI:49883"/>
        <label>2</label>
        <note>4Fe-4S-substrate</note>
    </ligand>
</feature>
<comment type="cofactor">
    <cofactor evidence="12">
        <name>[4Fe-4S] cluster</name>
        <dbReference type="ChEBI" id="CHEBI:49883"/>
    </cofactor>
    <text evidence="12">Binds 2 [4Fe-4S] clusters. Binds 1 [4Fe-4S] cluster coordinated with 3 cysteines and an exchangeable S-adenosyl-L-methionine and 1 [4Fe-4S] cluster coordinated with 3 cysteines and the GTP-derived substrate.</text>
</comment>
<evidence type="ECO:0000313" key="15">
    <source>
        <dbReference type="Proteomes" id="UP000002008"/>
    </source>
</evidence>
<feature type="binding site" evidence="12">
    <location>
        <position position="54"/>
    </location>
    <ligand>
        <name>S-adenosyl-L-methionine</name>
        <dbReference type="ChEBI" id="CHEBI:59789"/>
    </ligand>
</feature>
<dbReference type="EnsemblBacteria" id="ABY34409">
    <property type="protein sequence ID" value="ABY34409"/>
    <property type="gene ID" value="Caur_1179"/>
</dbReference>
<dbReference type="Gene3D" id="3.20.20.70">
    <property type="entry name" value="Aldolase class I"/>
    <property type="match status" value="1"/>
</dbReference>
<feature type="binding site" evidence="12">
    <location>
        <position position="146"/>
    </location>
    <ligand>
        <name>S-adenosyl-L-methionine</name>
        <dbReference type="ChEBI" id="CHEBI:59789"/>
    </ligand>
</feature>
<dbReference type="CDD" id="cd01335">
    <property type="entry name" value="Radical_SAM"/>
    <property type="match status" value="1"/>
</dbReference>
<dbReference type="PANTHER" id="PTHR22960:SF0">
    <property type="entry name" value="MOLYBDENUM COFACTOR BIOSYNTHESIS PROTEIN 1"/>
    <property type="match status" value="1"/>
</dbReference>
<accession>A9WJD2</accession>
<dbReference type="EC" id="4.1.99.22" evidence="1 12"/>
<dbReference type="NCBIfam" id="TIGR02666">
    <property type="entry name" value="moaA"/>
    <property type="match status" value="1"/>
</dbReference>
<evidence type="ECO:0000256" key="6">
    <source>
        <dbReference type="ARBA" id="ARBA00023004"/>
    </source>
</evidence>
<evidence type="ECO:0000256" key="12">
    <source>
        <dbReference type="HAMAP-Rule" id="MF_01225"/>
    </source>
</evidence>
<keyword evidence="10 12" id="KW-0456">Lyase</keyword>
<dbReference type="EMBL" id="CP000909">
    <property type="protein sequence ID" value="ABY34409.1"/>
    <property type="molecule type" value="Genomic_DNA"/>
</dbReference>
<evidence type="ECO:0000256" key="1">
    <source>
        <dbReference type="ARBA" id="ARBA00012167"/>
    </source>
</evidence>
<feature type="domain" description="Radical SAM core" evidence="13">
    <location>
        <begin position="32"/>
        <end position="253"/>
    </location>
</feature>
<dbReference type="SFLD" id="SFLDG01386">
    <property type="entry name" value="main_SPASM_domain-containing"/>
    <property type="match status" value="1"/>
</dbReference>
<keyword evidence="9 12" id="KW-0501">Molybdenum cofactor biosynthesis</keyword>
<dbReference type="NCBIfam" id="NF001199">
    <property type="entry name" value="PRK00164.2-1"/>
    <property type="match status" value="1"/>
</dbReference>
<dbReference type="Proteomes" id="UP000002008">
    <property type="component" value="Chromosome"/>
</dbReference>
<dbReference type="Pfam" id="PF04055">
    <property type="entry name" value="Radical_SAM"/>
    <property type="match status" value="1"/>
</dbReference>
<dbReference type="RefSeq" id="WP_012257065.1">
    <property type="nucleotide sequence ID" value="NC_010175.1"/>
</dbReference>
<evidence type="ECO:0000256" key="9">
    <source>
        <dbReference type="ARBA" id="ARBA00023150"/>
    </source>
</evidence>
<feature type="binding site" evidence="12">
    <location>
        <position position="298"/>
    </location>
    <ligand>
        <name>[4Fe-4S] cluster</name>
        <dbReference type="ChEBI" id="CHEBI:49883"/>
        <label>2</label>
        <note>4Fe-4S-substrate</note>
    </ligand>
</feature>
<evidence type="ECO:0000259" key="13">
    <source>
        <dbReference type="PROSITE" id="PS51918"/>
    </source>
</evidence>
<evidence type="ECO:0000256" key="4">
    <source>
        <dbReference type="ARBA" id="ARBA00022723"/>
    </source>
</evidence>
<dbReference type="Pfam" id="PF06463">
    <property type="entry name" value="Mob_synth_C"/>
    <property type="match status" value="1"/>
</dbReference>
<keyword evidence="4 12" id="KW-0479">Metal-binding</keyword>
<keyword evidence="15" id="KW-1185">Reference proteome</keyword>
<dbReference type="STRING" id="324602.Caur_1179"/>
<evidence type="ECO:0000256" key="2">
    <source>
        <dbReference type="ARBA" id="ARBA00022485"/>
    </source>
</evidence>
<dbReference type="HOGENOM" id="CLU_009273_0_1_0"/>
<feature type="binding site" evidence="12">
    <location>
        <position position="91"/>
    </location>
    <ligand>
        <name>GTP</name>
        <dbReference type="ChEBI" id="CHEBI:37565"/>
    </ligand>
</feature>
<dbReference type="PROSITE" id="PS01305">
    <property type="entry name" value="MOAA_NIFB_PQQE"/>
    <property type="match status" value="1"/>
</dbReference>
<comment type="function">
    <text evidence="12">Catalyzes the cyclization of GTP to (8S)-3',8-cyclo-7,8-dihydroguanosine 5'-triphosphate.</text>
</comment>
<feature type="binding site" evidence="12">
    <location>
        <position position="217"/>
    </location>
    <ligand>
        <name>S-adenosyl-L-methionine</name>
        <dbReference type="ChEBI" id="CHEBI:59789"/>
    </ligand>
</feature>
<feature type="binding site" evidence="12">
    <location>
        <position position="48"/>
    </location>
    <ligand>
        <name>[4Fe-4S] cluster</name>
        <dbReference type="ChEBI" id="CHEBI:49883"/>
        <label>1</label>
        <note>4Fe-4S-S-AdoMet</note>
    </ligand>
</feature>
<dbReference type="InterPro" id="IPR013785">
    <property type="entry name" value="Aldolase_TIM"/>
</dbReference>
<sequence>MAANQLSGTTPIIFYDPARHPRYATDTPALDQYGRRIDYLRVSLTDRCNMRCVYCMPAVGVQFAPRPELLTNEELLLVITAAARAGFRKLRLTGGEPTLRHDLVNLVRELKRIPGIEHIAMTTNALRLRKLAQPLREAGLDRVNISIDTLDPLKFRMITRGGNLEEVWAGIEAADAAGLHPIKLNAVVVRGMNDDEVVRLAGLTLERPWEFRFIEVMPLTGVAGLAEEGIVASAELIARLEQHYGPLEEIGHAPSDPARTYRLPGAKGVIGFISSVSDPFCATCNRMRLTADGRLHLCLLRDDEVDLRAAVRGGASVADLEQIIRHAVYIKPWGHGLPAGVKPTLRGMSELGG</sequence>
<proteinExistence type="inferred from homology"/>
<dbReference type="InterPro" id="IPR010505">
    <property type="entry name" value="MoaA_twitch"/>
</dbReference>
<dbReference type="InterPro" id="IPR013483">
    <property type="entry name" value="MoaA"/>
</dbReference>
<dbReference type="PATRIC" id="fig|324602.8.peg.1350"/>
<evidence type="ECO:0000256" key="10">
    <source>
        <dbReference type="ARBA" id="ARBA00023239"/>
    </source>
</evidence>
<dbReference type="SFLD" id="SFLDG01383">
    <property type="entry name" value="cyclic_pyranopterin_phosphate"/>
    <property type="match status" value="1"/>
</dbReference>
<evidence type="ECO:0000256" key="8">
    <source>
        <dbReference type="ARBA" id="ARBA00023134"/>
    </source>
</evidence>
<protein>
    <recommendedName>
        <fullName evidence="1 12">GTP 3',8-cyclase</fullName>
        <ecNumber evidence="1 12">4.1.99.22</ecNumber>
    </recommendedName>
    <alternativeName>
        <fullName evidence="12">Molybdenum cofactor biosynthesis protein A</fullName>
    </alternativeName>
</protein>
<dbReference type="CDD" id="cd21117">
    <property type="entry name" value="Twitch_MoaA"/>
    <property type="match status" value="1"/>
</dbReference>
<evidence type="ECO:0000256" key="11">
    <source>
        <dbReference type="ARBA" id="ARBA00048697"/>
    </source>
</evidence>
<evidence type="ECO:0000256" key="7">
    <source>
        <dbReference type="ARBA" id="ARBA00023014"/>
    </source>
</evidence>
<dbReference type="eggNOG" id="COG2896">
    <property type="taxonomic scope" value="Bacteria"/>
</dbReference>
<keyword evidence="2 12" id="KW-0004">4Fe-4S</keyword>
<dbReference type="InParanoid" id="A9WJD2"/>
<evidence type="ECO:0000256" key="3">
    <source>
        <dbReference type="ARBA" id="ARBA00022691"/>
    </source>
</evidence>
<gene>
    <name evidence="12" type="primary">moaA</name>
    <name evidence="14" type="ordered locus">Caur_1179</name>
</gene>
<keyword evidence="7 12" id="KW-0411">Iron-sulfur</keyword>
<dbReference type="InterPro" id="IPR000385">
    <property type="entry name" value="MoaA_NifB_PqqE_Fe-S-bd_CS"/>
</dbReference>
<feature type="binding site" evidence="12">
    <location>
        <position position="52"/>
    </location>
    <ligand>
        <name>[4Fe-4S] cluster</name>
        <dbReference type="ChEBI" id="CHEBI:49883"/>
        <label>1</label>
        <note>4Fe-4S-S-AdoMet</note>
    </ligand>
</feature>
<dbReference type="InterPro" id="IPR007197">
    <property type="entry name" value="rSAM"/>
</dbReference>
<dbReference type="PROSITE" id="PS51918">
    <property type="entry name" value="RADICAL_SAM"/>
    <property type="match status" value="1"/>
</dbReference>
<comment type="pathway">
    <text evidence="12">Cofactor biosynthesis; molybdopterin biosynthesis.</text>
</comment>
<evidence type="ECO:0000256" key="5">
    <source>
        <dbReference type="ARBA" id="ARBA00022741"/>
    </source>
</evidence>